<accession>M5PX44</accession>
<sequence length="41" mass="4474">MERFMLFFIFLLLFALTGIAFTGSTSQQASATVPPAQISGY</sequence>
<evidence type="ECO:0000313" key="2">
    <source>
        <dbReference type="Proteomes" id="UP000011922"/>
    </source>
</evidence>
<organism evidence="1 2">
    <name type="scientific">Desulfocurvibacter africanus PCS</name>
    <dbReference type="NCBI Taxonomy" id="1262666"/>
    <lineage>
        <taxon>Bacteria</taxon>
        <taxon>Pseudomonadati</taxon>
        <taxon>Thermodesulfobacteriota</taxon>
        <taxon>Desulfovibrionia</taxon>
        <taxon>Desulfovibrionales</taxon>
        <taxon>Desulfovibrionaceae</taxon>
        <taxon>Desulfocurvibacter</taxon>
    </lineage>
</organism>
<name>M5PX44_DESAF</name>
<reference evidence="1 2" key="1">
    <citation type="journal article" date="2013" name="Genome Announc.">
        <title>Draft Genome Sequence for Desulfovibrio africanus Strain PCS.</title>
        <authorList>
            <person name="Brown S.D."/>
            <person name="Utturkar S.M."/>
            <person name="Arkin A.P."/>
            <person name="Deutschbauer A.M."/>
            <person name="Elias D.A."/>
            <person name="Hazen T.C."/>
            <person name="Chakraborty R."/>
        </authorList>
    </citation>
    <scope>NUCLEOTIDE SEQUENCE [LARGE SCALE GENOMIC DNA]</scope>
    <source>
        <strain evidence="1 2">PCS</strain>
    </source>
</reference>
<protein>
    <submittedName>
        <fullName evidence="1">Uncharacterized protein</fullName>
    </submittedName>
</protein>
<dbReference type="Proteomes" id="UP000011922">
    <property type="component" value="Unassembled WGS sequence"/>
</dbReference>
<comment type="caution">
    <text evidence="1">The sequence shown here is derived from an EMBL/GenBank/DDBJ whole genome shotgun (WGS) entry which is preliminary data.</text>
</comment>
<dbReference type="EMBL" id="AOSV01000003">
    <property type="protein sequence ID" value="EMG38540.1"/>
    <property type="molecule type" value="Genomic_DNA"/>
</dbReference>
<dbReference type="PATRIC" id="fig|1262666.3.peg.170"/>
<gene>
    <name evidence="1" type="ORF">PCS_00168</name>
</gene>
<dbReference type="AlphaFoldDB" id="M5PX44"/>
<evidence type="ECO:0000313" key="1">
    <source>
        <dbReference type="EMBL" id="EMG38540.1"/>
    </source>
</evidence>
<proteinExistence type="predicted"/>